<gene>
    <name evidence="3" type="ORF">B1812_05055</name>
</gene>
<dbReference type="PANTHER" id="PTHR22946:SF9">
    <property type="entry name" value="POLYKETIDE TRANSFERASE AF380"/>
    <property type="match status" value="1"/>
</dbReference>
<dbReference type="InterPro" id="IPR050261">
    <property type="entry name" value="FrsA_esterase"/>
</dbReference>
<keyword evidence="4" id="KW-1185">Reference proteome</keyword>
<keyword evidence="1 3" id="KW-0378">Hydrolase</keyword>
<dbReference type="AlphaFoldDB" id="A0A1W6N0K9"/>
<reference evidence="3 4" key="1">
    <citation type="submission" date="2017-02" db="EMBL/GenBank/DDBJ databases">
        <authorList>
            <person name="Peterson S.W."/>
        </authorList>
    </citation>
    <scope>NUCLEOTIDE SEQUENCE [LARGE SCALE GENOMIC DNA]</scope>
    <source>
        <strain evidence="3 4">S285</strain>
    </source>
</reference>
<accession>A0A1W6N0K9</accession>
<evidence type="ECO:0000313" key="4">
    <source>
        <dbReference type="Proteomes" id="UP000193978"/>
    </source>
</evidence>
<dbReference type="InterPro" id="IPR029058">
    <property type="entry name" value="AB_hydrolase_fold"/>
</dbReference>
<dbReference type="KEGG" id="mbry:B1812_05055"/>
<dbReference type="Proteomes" id="UP000193978">
    <property type="component" value="Chromosome"/>
</dbReference>
<organism evidence="3 4">
    <name type="scientific">Methylocystis bryophila</name>
    <dbReference type="NCBI Taxonomy" id="655015"/>
    <lineage>
        <taxon>Bacteria</taxon>
        <taxon>Pseudomonadati</taxon>
        <taxon>Pseudomonadota</taxon>
        <taxon>Alphaproteobacteria</taxon>
        <taxon>Hyphomicrobiales</taxon>
        <taxon>Methylocystaceae</taxon>
        <taxon>Methylocystis</taxon>
    </lineage>
</organism>
<dbReference type="PANTHER" id="PTHR22946">
    <property type="entry name" value="DIENELACTONE HYDROLASE DOMAIN-CONTAINING PROTEIN-RELATED"/>
    <property type="match status" value="1"/>
</dbReference>
<feature type="domain" description="KANL3/Tex30 alpha/beta hydrolase-like" evidence="2">
    <location>
        <begin position="30"/>
        <end position="193"/>
    </location>
</feature>
<dbReference type="SUPFAM" id="SSF53474">
    <property type="entry name" value="alpha/beta-Hydrolases"/>
    <property type="match status" value="1"/>
</dbReference>
<evidence type="ECO:0000259" key="2">
    <source>
        <dbReference type="Pfam" id="PF20408"/>
    </source>
</evidence>
<evidence type="ECO:0000313" key="3">
    <source>
        <dbReference type="EMBL" id="ARN83404.1"/>
    </source>
</evidence>
<dbReference type="Gene3D" id="3.40.50.1820">
    <property type="entry name" value="alpha/beta hydrolase"/>
    <property type="match status" value="1"/>
</dbReference>
<dbReference type="STRING" id="655015.B1812_05055"/>
<dbReference type="EMBL" id="CP019948">
    <property type="protein sequence ID" value="ARN83404.1"/>
    <property type="molecule type" value="Genomic_DNA"/>
</dbReference>
<dbReference type="GO" id="GO:0052689">
    <property type="term" value="F:carboxylic ester hydrolase activity"/>
    <property type="evidence" value="ECO:0007669"/>
    <property type="project" value="UniProtKB-ARBA"/>
</dbReference>
<dbReference type="InterPro" id="IPR046879">
    <property type="entry name" value="KANL3/Tex30_Abhydrolase"/>
</dbReference>
<evidence type="ECO:0000256" key="1">
    <source>
        <dbReference type="ARBA" id="ARBA00022801"/>
    </source>
</evidence>
<sequence>MAESFKRIDVSIGRGKLGGNLFLPQRPSGLVIFAHGSGSSRYSPRNVFVAESLVARGLAALLFDLLHPEESEQRRNVFDIPLLACRLQEAIGWAPRQNETKDLRIGLFGASTGAAAALVAAAQDSASVAAVVSRGGRPDLAAASLAHVRAPTLLIVGGADPQVLELNRWAQRQLRCKTRLDVVPNASHLFEEPGALEQVAQIAGDWFVEHLPDIGESRR</sequence>
<dbReference type="Pfam" id="PF20408">
    <property type="entry name" value="Abhydrolase_11"/>
    <property type="match status" value="1"/>
</dbReference>
<proteinExistence type="predicted"/>
<name>A0A1W6N0K9_9HYPH</name>
<protein>
    <submittedName>
        <fullName evidence="3">Hydrolase</fullName>
    </submittedName>
</protein>